<evidence type="ECO:0000313" key="3">
    <source>
        <dbReference type="EMBL" id="SFN61425.1"/>
    </source>
</evidence>
<dbReference type="Pfam" id="PF21027">
    <property type="entry name" value="Sde0182_C"/>
    <property type="match status" value="1"/>
</dbReference>
<feature type="domain" description="Cellulose-binding Sde182 C-terminal" evidence="2">
    <location>
        <begin position="431"/>
        <end position="504"/>
    </location>
</feature>
<accession>A0A1I5AG68</accession>
<dbReference type="InterPro" id="IPR048527">
    <property type="entry name" value="Sde182_C"/>
</dbReference>
<dbReference type="Pfam" id="PF07632">
    <property type="entry name" value="Sde182_NH-like"/>
    <property type="match status" value="1"/>
</dbReference>
<organism evidence="3 4">
    <name type="scientific">Algoriphagus ornithinivorans</name>
    <dbReference type="NCBI Taxonomy" id="226506"/>
    <lineage>
        <taxon>Bacteria</taxon>
        <taxon>Pseudomonadati</taxon>
        <taxon>Bacteroidota</taxon>
        <taxon>Cytophagia</taxon>
        <taxon>Cytophagales</taxon>
        <taxon>Cyclobacteriaceae</taxon>
        <taxon>Algoriphagus</taxon>
    </lineage>
</organism>
<evidence type="ECO:0000313" key="4">
    <source>
        <dbReference type="Proteomes" id="UP000199564"/>
    </source>
</evidence>
<reference evidence="4" key="1">
    <citation type="submission" date="2016-10" db="EMBL/GenBank/DDBJ databases">
        <authorList>
            <person name="Varghese N."/>
            <person name="Submissions S."/>
        </authorList>
    </citation>
    <scope>NUCLEOTIDE SEQUENCE [LARGE SCALE GENOMIC DNA]</scope>
    <source>
        <strain evidence="4">DSM 15282</strain>
    </source>
</reference>
<gene>
    <name evidence="3" type="ORF">SAMN04488519_101147</name>
</gene>
<protein>
    <recommendedName>
        <fullName evidence="5">DUF1593 domain-containing protein</fullName>
    </recommendedName>
</protein>
<dbReference type="InterPro" id="IPR036452">
    <property type="entry name" value="Ribo_hydro-like"/>
</dbReference>
<dbReference type="InterPro" id="IPR011483">
    <property type="entry name" value="Sde182_NH-like"/>
</dbReference>
<name>A0A1I5AG68_9BACT</name>
<dbReference type="RefSeq" id="WP_091648907.1">
    <property type="nucleotide sequence ID" value="NZ_FOVW01000001.1"/>
</dbReference>
<dbReference type="PROSITE" id="PS51257">
    <property type="entry name" value="PROKAR_LIPOPROTEIN"/>
    <property type="match status" value="1"/>
</dbReference>
<dbReference type="Gene3D" id="3.90.245.10">
    <property type="entry name" value="Ribonucleoside hydrolase-like"/>
    <property type="match status" value="1"/>
</dbReference>
<dbReference type="AlphaFoldDB" id="A0A1I5AG68"/>
<dbReference type="Gene3D" id="2.60.40.10">
    <property type="entry name" value="Immunoglobulins"/>
    <property type="match status" value="1"/>
</dbReference>
<dbReference type="InterPro" id="IPR013783">
    <property type="entry name" value="Ig-like_fold"/>
</dbReference>
<evidence type="ECO:0000259" key="1">
    <source>
        <dbReference type="Pfam" id="PF07632"/>
    </source>
</evidence>
<dbReference type="EMBL" id="FOVW01000001">
    <property type="protein sequence ID" value="SFN61425.1"/>
    <property type="molecule type" value="Genomic_DNA"/>
</dbReference>
<feature type="domain" description="Cellulose-binding Sde182 nucleoside hydrolase-like" evidence="1">
    <location>
        <begin position="34"/>
        <end position="348"/>
    </location>
</feature>
<proteinExistence type="predicted"/>
<keyword evidence="4" id="KW-1185">Reference proteome</keyword>
<dbReference type="GO" id="GO:0016799">
    <property type="term" value="F:hydrolase activity, hydrolyzing N-glycosyl compounds"/>
    <property type="evidence" value="ECO:0007669"/>
    <property type="project" value="InterPro"/>
</dbReference>
<dbReference type="Proteomes" id="UP000199564">
    <property type="component" value="Unassembled WGS sequence"/>
</dbReference>
<evidence type="ECO:0008006" key="5">
    <source>
        <dbReference type="Google" id="ProtNLM"/>
    </source>
</evidence>
<evidence type="ECO:0000259" key="2">
    <source>
        <dbReference type="Pfam" id="PF21027"/>
    </source>
</evidence>
<dbReference type="STRING" id="226506.SAMN04488519_101147"/>
<sequence>MKNFLSLLALAFLFSCQQPQNSSEVNVSEIHEPRTIVTTDGEIDDVDSFIRMLLYANEFRIEGLIYSSSMWHYKGDGKGTSFVSEMEMTKNMYGAQTDLRWPGTTWMNPLLDAYEEVYPKLSQHADGFPTAGYLRSVVRVGNIDFEGEMEKDTPGSDFIKAKLLDENMEPFYLQVWGGTNTIARALKSIEDEFKSSPEWEKIYQKVIDKAIIYAILDQDATYRKYIEPTWPDLKIYYNSSQFWCFAYPWKEAVPESQHYLFEGEFMGNEIINNHGPLLKQYYSYGDGQKQEGDDEHIHGDPTQLENAQWGSFGIFDFISEGDSPAFLHLIDVGLDNLNHPEWGGWGGRLVQSSTQPNRWEDGAAALDYSPFKDTLDPTYPQIRWIEAIQQDFAARADWCVKDYKDANHAPLVKVMGTARPKAKAGAKLNLAVETSDPDGDQVETKFWIYQEVGTYTGKASLNASGNQVEVQLGPSATGQLHIFAEVKDNGIHPMTRYARFVLEVE</sequence>